<dbReference type="Proteomes" id="UP001501079">
    <property type="component" value="Unassembled WGS sequence"/>
</dbReference>
<proteinExistence type="predicted"/>
<protein>
    <recommendedName>
        <fullName evidence="3">Phage tail protein</fullName>
    </recommendedName>
</protein>
<dbReference type="RefSeq" id="WP_344754714.1">
    <property type="nucleotide sequence ID" value="NZ_BAABBW010000004.1"/>
</dbReference>
<evidence type="ECO:0008006" key="3">
    <source>
        <dbReference type="Google" id="ProtNLM"/>
    </source>
</evidence>
<evidence type="ECO:0000313" key="1">
    <source>
        <dbReference type="EMBL" id="GAA4176600.1"/>
    </source>
</evidence>
<sequence>MYSVSGIPLDNPQFGWALLAPTKPIAELSRSLVTIATAGMDGVLPDIPASVDAPVLSLVVRTPHDQLAALLALLIRPGSTLAQTSDPSRQLAFEFASYSFDGYGDADELIDVTAQVRVPGVYLRDTVDTATAPVSLTSGSGVLTPWSGLSAPVFDGTLTFVGPLTSVRVTDGTTRTGFTWAGALDSAHQLVYDMKTMSATTAPVANPTSTTDVSGGLDFFGDQFCITPYFTDPTARAGRVEVTAAGAGATTTAKATGKGAYVA</sequence>
<comment type="caution">
    <text evidence="1">The sequence shown here is derived from an EMBL/GenBank/DDBJ whole genome shotgun (WGS) entry which is preliminary data.</text>
</comment>
<accession>A0ABP8A2Y4</accession>
<dbReference type="EMBL" id="BAABBW010000004">
    <property type="protein sequence ID" value="GAA4176600.1"/>
    <property type="molecule type" value="Genomic_DNA"/>
</dbReference>
<organism evidence="1 2">
    <name type="scientific">Gryllotalpicola koreensis</name>
    <dbReference type="NCBI Taxonomy" id="993086"/>
    <lineage>
        <taxon>Bacteria</taxon>
        <taxon>Bacillati</taxon>
        <taxon>Actinomycetota</taxon>
        <taxon>Actinomycetes</taxon>
        <taxon>Micrococcales</taxon>
        <taxon>Microbacteriaceae</taxon>
        <taxon>Gryllotalpicola</taxon>
    </lineage>
</organism>
<name>A0ABP8A2Y4_9MICO</name>
<evidence type="ECO:0000313" key="2">
    <source>
        <dbReference type="Proteomes" id="UP001501079"/>
    </source>
</evidence>
<reference evidence="2" key="1">
    <citation type="journal article" date="2019" name="Int. J. Syst. Evol. Microbiol.">
        <title>The Global Catalogue of Microorganisms (GCM) 10K type strain sequencing project: providing services to taxonomists for standard genome sequencing and annotation.</title>
        <authorList>
            <consortium name="The Broad Institute Genomics Platform"/>
            <consortium name="The Broad Institute Genome Sequencing Center for Infectious Disease"/>
            <person name="Wu L."/>
            <person name="Ma J."/>
        </authorList>
    </citation>
    <scope>NUCLEOTIDE SEQUENCE [LARGE SCALE GENOMIC DNA]</scope>
    <source>
        <strain evidence="2">JCM 17591</strain>
    </source>
</reference>
<keyword evidence="2" id="KW-1185">Reference proteome</keyword>
<gene>
    <name evidence="1" type="ORF">GCM10022287_24090</name>
</gene>